<accession>A0A5B1CP09</accession>
<keyword evidence="2" id="KW-1185">Reference proteome</keyword>
<dbReference type="AlphaFoldDB" id="A0A5B1CP09"/>
<reference evidence="1 2" key="1">
    <citation type="submission" date="2019-08" db="EMBL/GenBank/DDBJ databases">
        <title>Deep-cultivation of Planctomycetes and their phenomic and genomic characterization uncovers novel biology.</title>
        <authorList>
            <person name="Wiegand S."/>
            <person name="Jogler M."/>
            <person name="Boedeker C."/>
            <person name="Pinto D."/>
            <person name="Vollmers J."/>
            <person name="Rivas-Marin E."/>
            <person name="Kohn T."/>
            <person name="Peeters S.H."/>
            <person name="Heuer A."/>
            <person name="Rast P."/>
            <person name="Oberbeckmann S."/>
            <person name="Bunk B."/>
            <person name="Jeske O."/>
            <person name="Meyerdierks A."/>
            <person name="Storesund J.E."/>
            <person name="Kallscheuer N."/>
            <person name="Luecker S."/>
            <person name="Lage O.M."/>
            <person name="Pohl T."/>
            <person name="Merkel B.J."/>
            <person name="Hornburger P."/>
            <person name="Mueller R.-W."/>
            <person name="Bruemmer F."/>
            <person name="Labrenz M."/>
            <person name="Spormann A.M."/>
            <person name="Op Den Camp H."/>
            <person name="Overmann J."/>
            <person name="Amann R."/>
            <person name="Jetten M.S.M."/>
            <person name="Mascher T."/>
            <person name="Medema M.H."/>
            <person name="Devos D.P."/>
            <person name="Kaster A.-K."/>
            <person name="Ovreas L."/>
            <person name="Rohde M."/>
            <person name="Galperin M.Y."/>
            <person name="Jogler C."/>
        </authorList>
    </citation>
    <scope>NUCLEOTIDE SEQUENCE [LARGE SCALE GENOMIC DNA]</scope>
    <source>
        <strain evidence="1 2">LF1</strain>
    </source>
</reference>
<name>A0A5B1CP09_9BACT</name>
<dbReference type="Proteomes" id="UP000322699">
    <property type="component" value="Unassembled WGS sequence"/>
</dbReference>
<protein>
    <submittedName>
        <fullName evidence="1">Uncharacterized protein</fullName>
    </submittedName>
</protein>
<sequence>MQSRPPEERCKTAKTSSFTVQTRKIFLPPSGTGVNWKPRPRVQRLALLTVLNDTVNQKRHTYSDQTNPFGTVLATCRFTLNQSH</sequence>
<comment type="caution">
    <text evidence="1">The sequence shown here is derived from an EMBL/GenBank/DDBJ whole genome shotgun (WGS) entry which is preliminary data.</text>
</comment>
<dbReference type="EMBL" id="VRLW01000001">
    <property type="protein sequence ID" value="KAA1261981.1"/>
    <property type="molecule type" value="Genomic_DNA"/>
</dbReference>
<evidence type="ECO:0000313" key="1">
    <source>
        <dbReference type="EMBL" id="KAA1261981.1"/>
    </source>
</evidence>
<evidence type="ECO:0000313" key="2">
    <source>
        <dbReference type="Proteomes" id="UP000322699"/>
    </source>
</evidence>
<organism evidence="1 2">
    <name type="scientific">Rubripirellula obstinata</name>
    <dbReference type="NCBI Taxonomy" id="406547"/>
    <lineage>
        <taxon>Bacteria</taxon>
        <taxon>Pseudomonadati</taxon>
        <taxon>Planctomycetota</taxon>
        <taxon>Planctomycetia</taxon>
        <taxon>Pirellulales</taxon>
        <taxon>Pirellulaceae</taxon>
        <taxon>Rubripirellula</taxon>
    </lineage>
</organism>
<proteinExistence type="predicted"/>
<gene>
    <name evidence="1" type="ORF">LF1_45420</name>
</gene>